<proteinExistence type="predicted"/>
<name>A0A2R8BWS8_9RHOB</name>
<reference evidence="2" key="1">
    <citation type="submission" date="2018-03" db="EMBL/GenBank/DDBJ databases">
        <authorList>
            <person name="Rodrigo-Torres L."/>
            <person name="Arahal R. D."/>
            <person name="Lucena T."/>
        </authorList>
    </citation>
    <scope>NUCLEOTIDE SEQUENCE [LARGE SCALE GENOMIC DNA]</scope>
    <source>
        <strain evidence="2">CECT 8504</strain>
    </source>
</reference>
<evidence type="ECO:0000313" key="2">
    <source>
        <dbReference type="Proteomes" id="UP000244912"/>
    </source>
</evidence>
<protein>
    <submittedName>
        <fullName evidence="1">Uncharacterized protein</fullName>
    </submittedName>
</protein>
<gene>
    <name evidence="1" type="ORF">PAA8504_02417</name>
</gene>
<sequence length="49" mass="5151">MREQHLDLLLKLHGDVVLLGLGDVAGVFVFLAGDGQGLLLAAVEQVPRG</sequence>
<accession>A0A2R8BWS8</accession>
<dbReference type="AlphaFoldDB" id="A0A2R8BWS8"/>
<evidence type="ECO:0000313" key="1">
    <source>
        <dbReference type="EMBL" id="SPJ24583.1"/>
    </source>
</evidence>
<dbReference type="Proteomes" id="UP000244912">
    <property type="component" value="Unassembled WGS sequence"/>
</dbReference>
<keyword evidence="2" id="KW-1185">Reference proteome</keyword>
<dbReference type="EMBL" id="ONZF01000004">
    <property type="protein sequence ID" value="SPJ24583.1"/>
    <property type="molecule type" value="Genomic_DNA"/>
</dbReference>
<organism evidence="1 2">
    <name type="scientific">Palleronia abyssalis</name>
    <dbReference type="NCBI Taxonomy" id="1501240"/>
    <lineage>
        <taxon>Bacteria</taxon>
        <taxon>Pseudomonadati</taxon>
        <taxon>Pseudomonadota</taxon>
        <taxon>Alphaproteobacteria</taxon>
        <taxon>Rhodobacterales</taxon>
        <taxon>Roseobacteraceae</taxon>
        <taxon>Palleronia</taxon>
    </lineage>
</organism>